<gene>
    <name evidence="1" type="ORF">I8J29_24605</name>
</gene>
<evidence type="ECO:0000313" key="2">
    <source>
        <dbReference type="Proteomes" id="UP000670947"/>
    </source>
</evidence>
<dbReference type="EMBL" id="JAGGDJ010000032">
    <property type="protein sequence ID" value="MBO7747371.1"/>
    <property type="molecule type" value="Genomic_DNA"/>
</dbReference>
<dbReference type="RefSeq" id="WP_208850075.1">
    <property type="nucleotide sequence ID" value="NZ_JAGGDJ010000032.1"/>
</dbReference>
<organism evidence="1 2">
    <name type="scientific">Paenibacillus artemisiicola</name>
    <dbReference type="NCBI Taxonomy" id="1172618"/>
    <lineage>
        <taxon>Bacteria</taxon>
        <taxon>Bacillati</taxon>
        <taxon>Bacillota</taxon>
        <taxon>Bacilli</taxon>
        <taxon>Bacillales</taxon>
        <taxon>Paenibacillaceae</taxon>
        <taxon>Paenibacillus</taxon>
    </lineage>
</organism>
<sequence length="115" mass="13273">MFEQLELFPSVTDIEVRFTKKLLESYKKMRLLVNGTENTTPKYLEASRLIGQVEQAVGLILDDEAKRIVEFRFLKGNTHKATVLFFSGMMSDSTVDRKLNKGIESVAETLKFWHE</sequence>
<reference evidence="1 2" key="1">
    <citation type="submission" date="2021-03" db="EMBL/GenBank/DDBJ databases">
        <title>Paenibacillus artemisicola MWE-103 whole genome sequence.</title>
        <authorList>
            <person name="Ham Y.J."/>
        </authorList>
    </citation>
    <scope>NUCLEOTIDE SEQUENCE [LARGE SCALE GENOMIC DNA]</scope>
    <source>
        <strain evidence="1 2">MWE-103</strain>
    </source>
</reference>
<name>A0ABS3WGX1_9BACL</name>
<evidence type="ECO:0000313" key="1">
    <source>
        <dbReference type="EMBL" id="MBO7747371.1"/>
    </source>
</evidence>
<dbReference type="Proteomes" id="UP000670947">
    <property type="component" value="Unassembled WGS sequence"/>
</dbReference>
<protein>
    <submittedName>
        <fullName evidence="1">Uncharacterized protein</fullName>
    </submittedName>
</protein>
<proteinExistence type="predicted"/>
<keyword evidence="2" id="KW-1185">Reference proteome</keyword>
<comment type="caution">
    <text evidence="1">The sequence shown here is derived from an EMBL/GenBank/DDBJ whole genome shotgun (WGS) entry which is preliminary data.</text>
</comment>
<accession>A0ABS3WGX1</accession>